<reference evidence="1" key="1">
    <citation type="submission" date="2022-07" db="EMBL/GenBank/DDBJ databases">
        <title>Genome Sequence of Phlebia brevispora.</title>
        <authorList>
            <person name="Buettner E."/>
        </authorList>
    </citation>
    <scope>NUCLEOTIDE SEQUENCE</scope>
    <source>
        <strain evidence="1">MPL23</strain>
    </source>
</reference>
<comment type="caution">
    <text evidence="1">The sequence shown here is derived from an EMBL/GenBank/DDBJ whole genome shotgun (WGS) entry which is preliminary data.</text>
</comment>
<dbReference type="EMBL" id="JANHOG010000012">
    <property type="protein sequence ID" value="KAJ3559721.1"/>
    <property type="molecule type" value="Genomic_DNA"/>
</dbReference>
<evidence type="ECO:0000313" key="1">
    <source>
        <dbReference type="EMBL" id="KAJ3559721.1"/>
    </source>
</evidence>
<keyword evidence="2" id="KW-1185">Reference proteome</keyword>
<dbReference type="Proteomes" id="UP001148662">
    <property type="component" value="Unassembled WGS sequence"/>
</dbReference>
<protein>
    <submittedName>
        <fullName evidence="1">Uncharacterized protein</fullName>
    </submittedName>
</protein>
<name>A0ACC1TFU3_9APHY</name>
<gene>
    <name evidence="1" type="ORF">NM688_g170</name>
</gene>
<evidence type="ECO:0000313" key="2">
    <source>
        <dbReference type="Proteomes" id="UP001148662"/>
    </source>
</evidence>
<sequence length="320" mass="35806">MLPSLYFTAVRLYNDGFRHAPHVALALRMHEPTLLRIRTPQFPPTTIVNRRTHVPHLRLWAKRKAHNFSFKDLPLSISPSALGQAMLRSLHASWLFRRTYEAFSAIRRIFPNIVRTSPIAPTTRSFFPVGAEIPLFHHFLFLSPAAVNPDAFGVVMLEAHAADPSFHWSKTVLVPMLPCMYCLQELWIFIKEEGSARDVYAASAAGACILLSQQETVQGLTVVQAWTGNRLRGSQTANGYGGPPSRLQLALSPSTRQLADHTTGPTPAFLLRQSGHDLVGSRADFSATLSRLLRRLVHDCLLRQLTSPTLRSSYLKPQSR</sequence>
<organism evidence="1 2">
    <name type="scientific">Phlebia brevispora</name>
    <dbReference type="NCBI Taxonomy" id="194682"/>
    <lineage>
        <taxon>Eukaryota</taxon>
        <taxon>Fungi</taxon>
        <taxon>Dikarya</taxon>
        <taxon>Basidiomycota</taxon>
        <taxon>Agaricomycotina</taxon>
        <taxon>Agaricomycetes</taxon>
        <taxon>Polyporales</taxon>
        <taxon>Meruliaceae</taxon>
        <taxon>Phlebia</taxon>
    </lineage>
</organism>
<proteinExistence type="predicted"/>
<accession>A0ACC1TFU3</accession>